<dbReference type="STRING" id="262898.GA0070564_11119"/>
<organism evidence="1 2">
    <name type="scientific">Micromonospora mirobrigensis</name>
    <dbReference type="NCBI Taxonomy" id="262898"/>
    <lineage>
        <taxon>Bacteria</taxon>
        <taxon>Bacillati</taxon>
        <taxon>Actinomycetota</taxon>
        <taxon>Actinomycetes</taxon>
        <taxon>Micromonosporales</taxon>
        <taxon>Micromonosporaceae</taxon>
        <taxon>Micromonospora</taxon>
    </lineage>
</organism>
<dbReference type="RefSeq" id="WP_091614835.1">
    <property type="nucleotide sequence ID" value="NZ_FMCX01000011.1"/>
</dbReference>
<dbReference type="Proteomes" id="UP000199504">
    <property type="component" value="Unassembled WGS sequence"/>
</dbReference>
<proteinExistence type="predicted"/>
<keyword evidence="2" id="KW-1185">Reference proteome</keyword>
<gene>
    <name evidence="1" type="ORF">GA0070564_11119</name>
</gene>
<sequence>MGTLSRADALKAQQLAEQRYALAFDTKFSAAADLARLQAAEAAPDLIAAAVESLSRATALVTDARAALDQASNVHRVAWRGARP</sequence>
<accession>A0A1C5AIE2</accession>
<name>A0A1C5AIE2_9ACTN</name>
<evidence type="ECO:0000313" key="2">
    <source>
        <dbReference type="Proteomes" id="UP000199504"/>
    </source>
</evidence>
<reference evidence="2" key="1">
    <citation type="submission" date="2016-06" db="EMBL/GenBank/DDBJ databases">
        <authorList>
            <person name="Varghese N."/>
            <person name="Submissions Spin"/>
        </authorList>
    </citation>
    <scope>NUCLEOTIDE SEQUENCE [LARGE SCALE GENOMIC DNA]</scope>
    <source>
        <strain evidence="2">DSM 44830</strain>
    </source>
</reference>
<protein>
    <submittedName>
        <fullName evidence="1">Uncharacterized protein</fullName>
    </submittedName>
</protein>
<dbReference type="AlphaFoldDB" id="A0A1C5AIE2"/>
<dbReference type="EMBL" id="FMCX01000011">
    <property type="protein sequence ID" value="SCF44995.1"/>
    <property type="molecule type" value="Genomic_DNA"/>
</dbReference>
<evidence type="ECO:0000313" key="1">
    <source>
        <dbReference type="EMBL" id="SCF44995.1"/>
    </source>
</evidence>